<keyword evidence="3 6" id="KW-0812">Transmembrane</keyword>
<reference evidence="7 8" key="1">
    <citation type="submission" date="2011-04" db="EMBL/GenBank/DDBJ databases">
        <title>The Genome Sequence of Clostridium citroniae WAL-19142.</title>
        <authorList>
            <consortium name="The Broad Institute Genome Sequencing Platform"/>
            <person name="Earl A."/>
            <person name="Ward D."/>
            <person name="Feldgarden M."/>
            <person name="Gevers D."/>
            <person name="Warren Y.A."/>
            <person name="Tyrrell K.L."/>
            <person name="Citron D.M."/>
            <person name="Goldstein E.J."/>
            <person name="Daigneault M."/>
            <person name="Allen-Vercoe E."/>
            <person name="Young S.K."/>
            <person name="Zeng Q."/>
            <person name="Gargeya S."/>
            <person name="Fitzgerald M."/>
            <person name="Haas B."/>
            <person name="Abouelleil A."/>
            <person name="Alvarado L."/>
            <person name="Arachchi H.M."/>
            <person name="Berlin A."/>
            <person name="Brown A."/>
            <person name="Chapman S.B."/>
            <person name="Chen Z."/>
            <person name="Dunbar C."/>
            <person name="Freedman E."/>
            <person name="Gearin G."/>
            <person name="Gellesch M."/>
            <person name="Goldberg J."/>
            <person name="Griggs A."/>
            <person name="Gujja S."/>
            <person name="Heilman E.R."/>
            <person name="Heiman D."/>
            <person name="Howarth C."/>
            <person name="Larson L."/>
            <person name="Lui A."/>
            <person name="MacDonald P.J."/>
            <person name="Mehta T."/>
            <person name="Montmayeur A."/>
            <person name="Murphy C."/>
            <person name="Neiman D."/>
            <person name="Pearson M."/>
            <person name="Priest M."/>
            <person name="Roberts A."/>
            <person name="Saif S."/>
            <person name="Shea T."/>
            <person name="Shenoy N."/>
            <person name="Sisk P."/>
            <person name="Stolte C."/>
            <person name="Sykes S."/>
            <person name="White J."/>
            <person name="Yandava C."/>
            <person name="Wortman J."/>
            <person name="Nusbaum C."/>
            <person name="Birren B."/>
        </authorList>
    </citation>
    <scope>NUCLEOTIDE SEQUENCE [LARGE SCALE GENOMIC DNA]</scope>
    <source>
        <strain evidence="7 8">WAL-19142</strain>
    </source>
</reference>
<feature type="transmembrane region" description="Helical" evidence="6">
    <location>
        <begin position="263"/>
        <end position="285"/>
    </location>
</feature>
<protein>
    <recommendedName>
        <fullName evidence="9">ABC transporter permease</fullName>
    </recommendedName>
</protein>
<feature type="transmembrane region" description="Helical" evidence="6">
    <location>
        <begin position="201"/>
        <end position="219"/>
    </location>
</feature>
<evidence type="ECO:0000256" key="3">
    <source>
        <dbReference type="ARBA" id="ARBA00022692"/>
    </source>
</evidence>
<dbReference type="PANTHER" id="PTHR32196:SF15">
    <property type="entry name" value="SUGAR ABC TRANSPORTER PERMEASE PROTEIN"/>
    <property type="match status" value="1"/>
</dbReference>
<accession>A0A0J9CFQ6</accession>
<feature type="transmembrane region" description="Helical" evidence="6">
    <location>
        <begin position="231"/>
        <end position="251"/>
    </location>
</feature>
<feature type="transmembrane region" description="Helical" evidence="6">
    <location>
        <begin position="51"/>
        <end position="77"/>
    </location>
</feature>
<dbReference type="GO" id="GO:0005886">
    <property type="term" value="C:plasma membrane"/>
    <property type="evidence" value="ECO:0007669"/>
    <property type="project" value="UniProtKB-SubCell"/>
</dbReference>
<comment type="subcellular location">
    <subcellularLocation>
        <location evidence="1">Cell membrane</location>
        <topology evidence="1">Multi-pass membrane protein</topology>
    </subcellularLocation>
</comment>
<proteinExistence type="predicted"/>
<feature type="transmembrane region" description="Helical" evidence="6">
    <location>
        <begin position="402"/>
        <end position="421"/>
    </location>
</feature>
<dbReference type="PANTHER" id="PTHR32196">
    <property type="entry name" value="ABC TRANSPORTER PERMEASE PROTEIN YPHD-RELATED-RELATED"/>
    <property type="match status" value="1"/>
</dbReference>
<dbReference type="Proteomes" id="UP000037392">
    <property type="component" value="Unassembled WGS sequence"/>
</dbReference>
<evidence type="ECO:0008006" key="9">
    <source>
        <dbReference type="Google" id="ProtNLM"/>
    </source>
</evidence>
<gene>
    <name evidence="7" type="ORF">HMPREF9470_00982</name>
</gene>
<keyword evidence="2" id="KW-1003">Cell membrane</keyword>
<feature type="transmembrane region" description="Helical" evidence="6">
    <location>
        <begin position="131"/>
        <end position="153"/>
    </location>
</feature>
<dbReference type="GeneID" id="93165342"/>
<evidence type="ECO:0000256" key="1">
    <source>
        <dbReference type="ARBA" id="ARBA00004651"/>
    </source>
</evidence>
<keyword evidence="5 6" id="KW-0472">Membrane</keyword>
<feature type="transmembrane region" description="Helical" evidence="6">
    <location>
        <begin position="372"/>
        <end position="390"/>
    </location>
</feature>
<sequence length="445" mass="48612">MENKKRNKVLEFLQGNMVPILFTLLCLASIKISGQNASYVITETVSRVGRNAILIVSLILPVLCGMGLNFSIVLGAMAGEIGLILITHWSYDGLKGIILAGIIATALSIVLGTLTGILFNKVKGQEMITGMILGFFAVGVYDLIFIFMVGSVIPMVNPEIMLNSQNEAGETIYVGLRNTIDFHAETKYAVDNAWKVMFVKLLPWLLAALAAVTVCILAYKIMKKKSEVKEALFTTKGFLTATILLAILQILMKTVKSVQKAFFIVQIPMLTAIVIAAVCLLVVFITKTKLGQDIRTVGMNMQVATAAGINVDKTRIVATVLSTVIASWGQIIFLQNIGNVQTFNSHEQVGTYAVAALLVGGASIDKATMGQVFSGTILFHILFFMTPLAGKVLFNDPQLGEYFRVFLCYGIIAISLILYAWKKVAADRRRIEEENRQQLAELDAK</sequence>
<evidence type="ECO:0000256" key="6">
    <source>
        <dbReference type="SAM" id="Phobius"/>
    </source>
</evidence>
<dbReference type="EMBL" id="ADLK01000006">
    <property type="protein sequence ID" value="KMW23191.1"/>
    <property type="molecule type" value="Genomic_DNA"/>
</dbReference>
<dbReference type="InterPro" id="IPR001851">
    <property type="entry name" value="ABC_transp_permease"/>
</dbReference>
<evidence type="ECO:0000313" key="8">
    <source>
        <dbReference type="Proteomes" id="UP000037392"/>
    </source>
</evidence>
<keyword evidence="4 6" id="KW-1133">Transmembrane helix</keyword>
<evidence type="ECO:0000256" key="2">
    <source>
        <dbReference type="ARBA" id="ARBA00022475"/>
    </source>
</evidence>
<evidence type="ECO:0000256" key="4">
    <source>
        <dbReference type="ARBA" id="ARBA00022989"/>
    </source>
</evidence>
<dbReference type="Pfam" id="PF02653">
    <property type="entry name" value="BPD_transp_2"/>
    <property type="match status" value="1"/>
</dbReference>
<feature type="transmembrane region" description="Helical" evidence="6">
    <location>
        <begin position="97"/>
        <end position="119"/>
    </location>
</feature>
<evidence type="ECO:0000256" key="5">
    <source>
        <dbReference type="ARBA" id="ARBA00023136"/>
    </source>
</evidence>
<dbReference type="PATRIC" id="fig|742734.4.peg.1042"/>
<evidence type="ECO:0000313" key="7">
    <source>
        <dbReference type="EMBL" id="KMW23191.1"/>
    </source>
</evidence>
<name>A0A0J9CFQ6_9FIRM</name>
<organism evidence="7 8">
    <name type="scientific">[Clostridium] citroniae WAL-19142</name>
    <dbReference type="NCBI Taxonomy" id="742734"/>
    <lineage>
        <taxon>Bacteria</taxon>
        <taxon>Bacillati</taxon>
        <taxon>Bacillota</taxon>
        <taxon>Clostridia</taxon>
        <taxon>Lachnospirales</taxon>
        <taxon>Lachnospiraceae</taxon>
        <taxon>Enterocloster</taxon>
    </lineage>
</organism>
<comment type="caution">
    <text evidence="7">The sequence shown here is derived from an EMBL/GenBank/DDBJ whole genome shotgun (WGS) entry which is preliminary data.</text>
</comment>
<dbReference type="RefSeq" id="WP_007867132.1">
    <property type="nucleotide sequence ID" value="NZ_KQ235876.1"/>
</dbReference>
<dbReference type="GO" id="GO:0022857">
    <property type="term" value="F:transmembrane transporter activity"/>
    <property type="evidence" value="ECO:0007669"/>
    <property type="project" value="InterPro"/>
</dbReference>
<dbReference type="AlphaFoldDB" id="A0A0J9CFQ6"/>